<keyword evidence="8 10" id="KW-0539">Nucleus</keyword>
<dbReference type="GeneID" id="89956793"/>
<reference evidence="14 15" key="1">
    <citation type="submission" date="2022-11" db="EMBL/GenBank/DDBJ databases">
        <title>Mucor velutinosus strain NIH1002 WGS.</title>
        <authorList>
            <person name="Subramanian P."/>
            <person name="Mullikin J.C."/>
            <person name="Segre J.A."/>
            <person name="Zelazny A.M."/>
        </authorList>
    </citation>
    <scope>NUCLEOTIDE SEQUENCE [LARGE SCALE GENOMIC DNA]</scope>
    <source>
        <strain evidence="14 15">NIH1002</strain>
    </source>
</reference>
<dbReference type="InterPro" id="IPR015943">
    <property type="entry name" value="WD40/YVTN_repeat-like_dom_sf"/>
</dbReference>
<dbReference type="SUPFAM" id="SSF50978">
    <property type="entry name" value="WD40 repeat-like"/>
    <property type="match status" value="1"/>
</dbReference>
<evidence type="ECO:0000256" key="2">
    <source>
        <dbReference type="ARBA" id="ARBA00007306"/>
    </source>
</evidence>
<comment type="similarity">
    <text evidence="2 10">Belongs to the WD repeat HIR1 family.</text>
</comment>
<feature type="domain" description="CAF1B/HIR1 beta-propeller" evidence="13">
    <location>
        <begin position="22"/>
        <end position="359"/>
    </location>
</feature>
<feature type="domain" description="Protein HIRA-like C-terminal" evidence="12">
    <location>
        <begin position="689"/>
        <end position="900"/>
    </location>
</feature>
<evidence type="ECO:0000256" key="5">
    <source>
        <dbReference type="ARBA" id="ARBA00022853"/>
    </source>
</evidence>
<protein>
    <recommendedName>
        <fullName evidence="10">Protein HIR</fullName>
    </recommendedName>
</protein>
<keyword evidence="15" id="KW-1185">Reference proteome</keyword>
<organism evidence="14 15">
    <name type="scientific">Mucor velutinosus</name>
    <dbReference type="NCBI Taxonomy" id="708070"/>
    <lineage>
        <taxon>Eukaryota</taxon>
        <taxon>Fungi</taxon>
        <taxon>Fungi incertae sedis</taxon>
        <taxon>Mucoromycota</taxon>
        <taxon>Mucoromycotina</taxon>
        <taxon>Mucoromycetes</taxon>
        <taxon>Mucorales</taxon>
        <taxon>Mucorineae</taxon>
        <taxon>Mucoraceae</taxon>
        <taxon>Mucor</taxon>
    </lineage>
</organism>
<evidence type="ECO:0000256" key="3">
    <source>
        <dbReference type="ARBA" id="ARBA00022574"/>
    </source>
</evidence>
<feature type="compositionally biased region" description="Polar residues" evidence="11">
    <location>
        <begin position="463"/>
        <end position="472"/>
    </location>
</feature>
<dbReference type="GO" id="GO:0006338">
    <property type="term" value="P:chromatin remodeling"/>
    <property type="evidence" value="ECO:0007669"/>
    <property type="project" value="InterPro"/>
</dbReference>
<dbReference type="Pfam" id="PF07569">
    <property type="entry name" value="Hira"/>
    <property type="match status" value="1"/>
</dbReference>
<dbReference type="Pfam" id="PF09453">
    <property type="entry name" value="HIRA_B"/>
    <property type="match status" value="1"/>
</dbReference>
<evidence type="ECO:0000256" key="7">
    <source>
        <dbReference type="ARBA" id="ARBA00023163"/>
    </source>
</evidence>
<dbReference type="InterPro" id="IPR055410">
    <property type="entry name" value="Beta-prop_CAF1B_HIR1"/>
</dbReference>
<dbReference type="SMART" id="SM00320">
    <property type="entry name" value="WD40"/>
    <property type="match status" value="6"/>
</dbReference>
<feature type="repeat" description="WD" evidence="9">
    <location>
        <begin position="175"/>
        <end position="206"/>
    </location>
</feature>
<dbReference type="PROSITE" id="PS50082">
    <property type="entry name" value="WD_REPEATS_2"/>
    <property type="match status" value="3"/>
</dbReference>
<dbReference type="Proteomes" id="UP001304243">
    <property type="component" value="Unassembled WGS sequence"/>
</dbReference>
<dbReference type="Pfam" id="PF24105">
    <property type="entry name" value="Beta-prop_CAF1B_HIR1"/>
    <property type="match status" value="1"/>
</dbReference>
<dbReference type="EMBL" id="JASEJX010000006">
    <property type="protein sequence ID" value="KAK4521162.1"/>
    <property type="molecule type" value="Genomic_DNA"/>
</dbReference>
<dbReference type="InterPro" id="IPR019015">
    <property type="entry name" value="HIRA_B_motif"/>
</dbReference>
<dbReference type="InterPro" id="IPR011494">
    <property type="entry name" value="HIRA-like_C"/>
</dbReference>
<evidence type="ECO:0000313" key="14">
    <source>
        <dbReference type="EMBL" id="KAK4521162.1"/>
    </source>
</evidence>
<dbReference type="GO" id="GO:0006355">
    <property type="term" value="P:regulation of DNA-templated transcription"/>
    <property type="evidence" value="ECO:0007669"/>
    <property type="project" value="InterPro"/>
</dbReference>
<name>A0AAN7DPR3_9FUNG</name>
<keyword evidence="6 10" id="KW-0805">Transcription regulation</keyword>
<dbReference type="AlphaFoldDB" id="A0AAN7DPR3"/>
<evidence type="ECO:0000256" key="1">
    <source>
        <dbReference type="ARBA" id="ARBA00004123"/>
    </source>
</evidence>
<dbReference type="PROSITE" id="PS50294">
    <property type="entry name" value="WD_REPEATS_REGION"/>
    <property type="match status" value="2"/>
</dbReference>
<dbReference type="InterPro" id="IPR036322">
    <property type="entry name" value="WD40_repeat_dom_sf"/>
</dbReference>
<evidence type="ECO:0000313" key="15">
    <source>
        <dbReference type="Proteomes" id="UP001304243"/>
    </source>
</evidence>
<proteinExistence type="inferred from homology"/>
<dbReference type="GO" id="GO:0000417">
    <property type="term" value="C:HIR complex"/>
    <property type="evidence" value="ECO:0007669"/>
    <property type="project" value="TreeGrafter"/>
</dbReference>
<feature type="repeat" description="WD" evidence="9">
    <location>
        <begin position="133"/>
        <end position="174"/>
    </location>
</feature>
<keyword evidence="5 10" id="KW-0156">Chromatin regulator</keyword>
<dbReference type="RefSeq" id="XP_064687828.1">
    <property type="nucleotide sequence ID" value="XM_064832273.1"/>
</dbReference>
<dbReference type="GO" id="GO:0005634">
    <property type="term" value="C:nucleus"/>
    <property type="evidence" value="ECO:0007669"/>
    <property type="project" value="UniProtKB-SubCell"/>
</dbReference>
<dbReference type="Gene3D" id="2.130.10.10">
    <property type="entry name" value="YVTN repeat-like/Quinoprotein amine dehydrogenase"/>
    <property type="match status" value="2"/>
</dbReference>
<comment type="subcellular location">
    <subcellularLocation>
        <location evidence="1 10">Nucleus</location>
    </subcellularLocation>
</comment>
<evidence type="ECO:0000256" key="9">
    <source>
        <dbReference type="PROSITE-ProRule" id="PRU00221"/>
    </source>
</evidence>
<gene>
    <name evidence="14" type="ORF">ATC70_013107</name>
</gene>
<keyword evidence="10" id="KW-0678">Repressor</keyword>
<comment type="caution">
    <text evidence="14">The sequence shown here is derived from an EMBL/GenBank/DDBJ whole genome shotgun (WGS) entry which is preliminary data.</text>
</comment>
<feature type="region of interest" description="Disordered" evidence="11">
    <location>
        <begin position="556"/>
        <end position="583"/>
    </location>
</feature>
<evidence type="ECO:0000256" key="11">
    <source>
        <dbReference type="SAM" id="MobiDB-lite"/>
    </source>
</evidence>
<evidence type="ECO:0000256" key="10">
    <source>
        <dbReference type="RuleBase" id="RU364014"/>
    </source>
</evidence>
<dbReference type="GO" id="GO:0031491">
    <property type="term" value="F:nucleosome binding"/>
    <property type="evidence" value="ECO:0007669"/>
    <property type="project" value="TreeGrafter"/>
</dbReference>
<keyword evidence="7 10" id="KW-0804">Transcription</keyword>
<dbReference type="InterPro" id="IPR001680">
    <property type="entry name" value="WD40_rpt"/>
</dbReference>
<keyword evidence="3 9" id="KW-0853">WD repeat</keyword>
<evidence type="ECO:0000259" key="13">
    <source>
        <dbReference type="Pfam" id="PF24105"/>
    </source>
</evidence>
<accession>A0AAN7DPR3</accession>
<feature type="region of interest" description="Disordered" evidence="11">
    <location>
        <begin position="487"/>
        <end position="529"/>
    </location>
</feature>
<dbReference type="GO" id="GO:0006351">
    <property type="term" value="P:DNA-templated transcription"/>
    <property type="evidence" value="ECO:0007669"/>
    <property type="project" value="InterPro"/>
</dbReference>
<evidence type="ECO:0000259" key="12">
    <source>
        <dbReference type="Pfam" id="PF07569"/>
    </source>
</evidence>
<evidence type="ECO:0000256" key="6">
    <source>
        <dbReference type="ARBA" id="ARBA00023015"/>
    </source>
</evidence>
<feature type="repeat" description="WD" evidence="9">
    <location>
        <begin position="25"/>
        <end position="50"/>
    </location>
</feature>
<dbReference type="PANTHER" id="PTHR13831">
    <property type="entry name" value="MEMBER OF THE HIR1 FAMILY OF WD-REPEAT PROTEINS"/>
    <property type="match status" value="1"/>
</dbReference>
<feature type="compositionally biased region" description="Low complexity" evidence="11">
    <location>
        <begin position="497"/>
        <end position="529"/>
    </location>
</feature>
<feature type="region of interest" description="Disordered" evidence="11">
    <location>
        <begin position="445"/>
        <end position="472"/>
    </location>
</feature>
<comment type="function">
    <text evidence="10">Required for replication-independent chromatin assembly and for the periodic repression of histone gene transcription during the cell cycle.</text>
</comment>
<keyword evidence="4 10" id="KW-0677">Repeat</keyword>
<dbReference type="GO" id="GO:0000785">
    <property type="term" value="C:chromatin"/>
    <property type="evidence" value="ECO:0007669"/>
    <property type="project" value="TreeGrafter"/>
</dbReference>
<dbReference type="CDD" id="cd00200">
    <property type="entry name" value="WD40"/>
    <property type="match status" value="1"/>
</dbReference>
<feature type="compositionally biased region" description="Low complexity" evidence="11">
    <location>
        <begin position="449"/>
        <end position="462"/>
    </location>
</feature>
<evidence type="ECO:0000256" key="4">
    <source>
        <dbReference type="ARBA" id="ARBA00022737"/>
    </source>
</evidence>
<dbReference type="PANTHER" id="PTHR13831:SF0">
    <property type="entry name" value="PROTEIN HIRA"/>
    <property type="match status" value="1"/>
</dbReference>
<dbReference type="InterPro" id="IPR031120">
    <property type="entry name" value="HIR1-like"/>
</dbReference>
<evidence type="ECO:0000256" key="8">
    <source>
        <dbReference type="ARBA" id="ARBA00023242"/>
    </source>
</evidence>
<sequence length="951" mass="104291">MIIIKPDWVSHADRTQDAKNKKPCIYSIDVHPDGERLATGSLDGTVKIWNTKPIFNEDAQKDPNCHKLLCTMTMHNGAVLCVRWSNEGGRYLASSSDNDNVIIIWERDRNATTGSVFGSSDVNHEAWRPVKYLRGHDSDVQDLAWSADNKYLASCGVDGFVIVWSGTTFEQITKIDQHSDFVKGVTWDPAGKFLASQSDDKMVKVFRTSDWGLETDLISPFINAPGTTLFRRLSWSPDGANIAAANAVNGIQCIAAIINRDDWNADVSLVGHQLPIEVTAYNPKMFYVKRDETSDKALATICALGSQDRSISIWVTQFNRPVCVAADIFDNNVYDLAWSPDGKSLFACSQDGTVACLLLDTELSDVAPDDVIYKELTKYGYGRKNTQLPETPSQLELEEDYAIVSKASTSKRLAELMTGNTSIETSSSPTLKHAVVDVTMMEAEPQAPTTTTTTTSTTTTTTNKITSSSNAPTLKATDQKITILKNGKKRIQPMMLSSGSSSSLTSSTSTSSATGTAPSHTASSTNHHATATMASRPTHLQLTAYDDPVIPTSGIATTAIGNKRKKEDANEDQVEGGNKSARTRPEWLDSAVVPPVVQKSQVKMGVPKVKSILSAKLNANDPTVVVECHNAPSLQDPSVHVRTKIIANKQGVVLWKDYLPSAATLMTGNHLYTVIACEDGSLVMYSATGRRLLPPIILESTAVVLQCSAQWLICLTATGLAYTWDVVNMKSMLDGISIAPILQVAKLTEGSTHKAPRIKDVRIQKNGIPILITSLQQAFVYHLDMKVWVRISDAWYILSEFWGSGLQPNMSSAENPLGWLSSRMTLHGNGVDPTTKLILDMANTDESTTAVITISHIETQLAVAALLDSPNEYSDWMMYYARKLSEENAQDKVQELCRWLMGPPFATSEFAQWEPTIMGTLTKNDILKQILPVLAQNRQLQRIVTEIKSYI</sequence>